<protein>
    <recommendedName>
        <fullName evidence="16">Virulence sensor protein BvgS</fullName>
        <ecNumber evidence="3">2.7.13.3</ecNumber>
    </recommendedName>
</protein>
<dbReference type="AlphaFoldDB" id="A0A2Z6GDX3"/>
<dbReference type="NCBIfam" id="TIGR00229">
    <property type="entry name" value="sensory_box"/>
    <property type="match status" value="2"/>
</dbReference>
<keyword evidence="12" id="KW-0902">Two-component regulatory system</keyword>
<dbReference type="InterPro" id="IPR033479">
    <property type="entry name" value="dCache_1"/>
</dbReference>
<keyword evidence="13 19" id="KW-0472">Membrane</keyword>
<evidence type="ECO:0000256" key="10">
    <source>
        <dbReference type="ARBA" id="ARBA00022840"/>
    </source>
</evidence>
<dbReference type="PROSITE" id="PS50110">
    <property type="entry name" value="RESPONSE_REGULATORY"/>
    <property type="match status" value="1"/>
</dbReference>
<evidence type="ECO:0000256" key="8">
    <source>
        <dbReference type="ARBA" id="ARBA00022741"/>
    </source>
</evidence>
<feature type="domain" description="Histidine kinase" evidence="20">
    <location>
        <begin position="614"/>
        <end position="835"/>
    </location>
</feature>
<evidence type="ECO:0000256" key="1">
    <source>
        <dbReference type="ARBA" id="ARBA00000085"/>
    </source>
</evidence>
<organism evidence="23 24">
    <name type="scientific">Ferriphaselus amnicola</name>
    <dbReference type="NCBI Taxonomy" id="1188319"/>
    <lineage>
        <taxon>Bacteria</taxon>
        <taxon>Pseudomonadati</taxon>
        <taxon>Pseudomonadota</taxon>
        <taxon>Betaproteobacteria</taxon>
        <taxon>Nitrosomonadales</taxon>
        <taxon>Gallionellaceae</taxon>
        <taxon>Ferriphaselus</taxon>
    </lineage>
</organism>
<keyword evidence="8" id="KW-0547">Nucleotide-binding</keyword>
<dbReference type="FunFam" id="3.30.565.10:FF:000010">
    <property type="entry name" value="Sensor histidine kinase RcsC"/>
    <property type="match status" value="1"/>
</dbReference>
<dbReference type="SMART" id="SM00091">
    <property type="entry name" value="PAS"/>
    <property type="match status" value="2"/>
</dbReference>
<dbReference type="InterPro" id="IPR001789">
    <property type="entry name" value="Sig_transdc_resp-reg_receiver"/>
</dbReference>
<gene>
    <name evidence="23" type="ORF">OYT1_ch1973</name>
</gene>
<dbReference type="SUPFAM" id="SSF52172">
    <property type="entry name" value="CheY-like"/>
    <property type="match status" value="1"/>
</dbReference>
<dbReference type="SUPFAM" id="SSF103190">
    <property type="entry name" value="Sensory domain-like"/>
    <property type="match status" value="1"/>
</dbReference>
<dbReference type="InterPro" id="IPR036097">
    <property type="entry name" value="HisK_dim/P_sf"/>
</dbReference>
<comment type="catalytic activity">
    <reaction evidence="1">
        <text>ATP + protein L-histidine = ADP + protein N-phospho-L-histidine.</text>
        <dbReference type="EC" id="2.7.13.3"/>
    </reaction>
</comment>
<feature type="domain" description="PAS" evidence="22">
    <location>
        <begin position="345"/>
        <end position="402"/>
    </location>
</feature>
<accession>A0A2Z6GDX3</accession>
<dbReference type="CDD" id="cd12914">
    <property type="entry name" value="PDC1_DGC_like"/>
    <property type="match status" value="1"/>
</dbReference>
<evidence type="ECO:0000259" key="20">
    <source>
        <dbReference type="PROSITE" id="PS50109"/>
    </source>
</evidence>
<evidence type="ECO:0000256" key="12">
    <source>
        <dbReference type="ARBA" id="ARBA00023012"/>
    </source>
</evidence>
<dbReference type="CDD" id="cd17546">
    <property type="entry name" value="REC_hyHK_CKI1_RcsC-like"/>
    <property type="match status" value="1"/>
</dbReference>
<dbReference type="PANTHER" id="PTHR45339">
    <property type="entry name" value="HYBRID SIGNAL TRANSDUCTION HISTIDINE KINASE J"/>
    <property type="match status" value="1"/>
</dbReference>
<evidence type="ECO:0000256" key="15">
    <source>
        <dbReference type="ARBA" id="ARBA00058004"/>
    </source>
</evidence>
<evidence type="ECO:0000256" key="13">
    <source>
        <dbReference type="ARBA" id="ARBA00023136"/>
    </source>
</evidence>
<dbReference type="PRINTS" id="PR00344">
    <property type="entry name" value="BCTRLSENSOR"/>
</dbReference>
<evidence type="ECO:0000313" key="24">
    <source>
        <dbReference type="Proteomes" id="UP000033070"/>
    </source>
</evidence>
<keyword evidence="24" id="KW-1185">Reference proteome</keyword>
<evidence type="ECO:0000256" key="17">
    <source>
        <dbReference type="PROSITE-ProRule" id="PRU00169"/>
    </source>
</evidence>
<keyword evidence="10" id="KW-0067">ATP-binding</keyword>
<evidence type="ECO:0000256" key="9">
    <source>
        <dbReference type="ARBA" id="ARBA00022777"/>
    </source>
</evidence>
<dbReference type="GO" id="GO:0005524">
    <property type="term" value="F:ATP binding"/>
    <property type="evidence" value="ECO:0007669"/>
    <property type="project" value="UniProtKB-KW"/>
</dbReference>
<keyword evidence="4" id="KW-1003">Cell membrane</keyword>
<dbReference type="Pfam" id="PF02518">
    <property type="entry name" value="HATPase_c"/>
    <property type="match status" value="1"/>
</dbReference>
<evidence type="ECO:0000256" key="7">
    <source>
        <dbReference type="ARBA" id="ARBA00022692"/>
    </source>
</evidence>
<comment type="subcellular location">
    <subcellularLocation>
        <location evidence="2">Cell membrane</location>
        <topology evidence="2">Multi-pass membrane protein</topology>
    </subcellularLocation>
</comment>
<reference evidence="23 24" key="1">
    <citation type="submission" date="2018-06" db="EMBL/GenBank/DDBJ databases">
        <title>OYT1 Genome Sequencing.</title>
        <authorList>
            <person name="Kato S."/>
            <person name="Itoh T."/>
            <person name="Ohkuma M."/>
        </authorList>
    </citation>
    <scope>NUCLEOTIDE SEQUENCE [LARGE SCALE GENOMIC DNA]</scope>
    <source>
        <strain evidence="23 24">OYT1</strain>
    </source>
</reference>
<evidence type="ECO:0000256" key="14">
    <source>
        <dbReference type="ARBA" id="ARBA00023306"/>
    </source>
</evidence>
<keyword evidence="7 19" id="KW-0812">Transmembrane</keyword>
<dbReference type="InterPro" id="IPR003594">
    <property type="entry name" value="HATPase_dom"/>
</dbReference>
<dbReference type="SMART" id="SM00387">
    <property type="entry name" value="HATPase_c"/>
    <property type="match status" value="1"/>
</dbReference>
<dbReference type="Proteomes" id="UP000033070">
    <property type="component" value="Chromosome"/>
</dbReference>
<comment type="function">
    <text evidence="15">Member of the two-component regulatory system BvgS/BvgA. Phosphorylates BvgA via a four-step phosphorelay in response to environmental signals.</text>
</comment>
<evidence type="ECO:0000256" key="2">
    <source>
        <dbReference type="ARBA" id="ARBA00004651"/>
    </source>
</evidence>
<dbReference type="Pfam" id="PF00989">
    <property type="entry name" value="PAS"/>
    <property type="match status" value="2"/>
</dbReference>
<evidence type="ECO:0000256" key="5">
    <source>
        <dbReference type="ARBA" id="ARBA00022553"/>
    </source>
</evidence>
<evidence type="ECO:0000256" key="19">
    <source>
        <dbReference type="SAM" id="Phobius"/>
    </source>
</evidence>
<dbReference type="GO" id="GO:0005886">
    <property type="term" value="C:plasma membrane"/>
    <property type="evidence" value="ECO:0007669"/>
    <property type="project" value="UniProtKB-SubCell"/>
</dbReference>
<evidence type="ECO:0000313" key="23">
    <source>
        <dbReference type="EMBL" id="BBE51499.1"/>
    </source>
</evidence>
<evidence type="ECO:0000256" key="18">
    <source>
        <dbReference type="SAM" id="Coils"/>
    </source>
</evidence>
<dbReference type="InterPro" id="IPR004358">
    <property type="entry name" value="Sig_transdc_His_kin-like_C"/>
</dbReference>
<dbReference type="EC" id="2.7.13.3" evidence="3"/>
<dbReference type="InterPro" id="IPR013767">
    <property type="entry name" value="PAS_fold"/>
</dbReference>
<evidence type="ECO:0000256" key="16">
    <source>
        <dbReference type="ARBA" id="ARBA00070152"/>
    </source>
</evidence>
<dbReference type="SUPFAM" id="SSF55785">
    <property type="entry name" value="PYP-like sensor domain (PAS domain)"/>
    <property type="match status" value="2"/>
</dbReference>
<dbReference type="SUPFAM" id="SSF47384">
    <property type="entry name" value="Homodimeric domain of signal transducing histidine kinase"/>
    <property type="match status" value="1"/>
</dbReference>
<proteinExistence type="predicted"/>
<feature type="coiled-coil region" evidence="18">
    <location>
        <begin position="584"/>
        <end position="614"/>
    </location>
</feature>
<dbReference type="InterPro" id="IPR029151">
    <property type="entry name" value="Sensor-like_sf"/>
</dbReference>
<dbReference type="InterPro" id="IPR000014">
    <property type="entry name" value="PAS"/>
</dbReference>
<dbReference type="CDD" id="cd16922">
    <property type="entry name" value="HATPase_EvgS-ArcB-TorS-like"/>
    <property type="match status" value="1"/>
</dbReference>
<dbReference type="PANTHER" id="PTHR45339:SF1">
    <property type="entry name" value="HYBRID SIGNAL TRANSDUCTION HISTIDINE KINASE J"/>
    <property type="match status" value="1"/>
</dbReference>
<feature type="transmembrane region" description="Helical" evidence="19">
    <location>
        <begin position="311"/>
        <end position="332"/>
    </location>
</feature>
<keyword evidence="6" id="KW-0808">Transferase</keyword>
<dbReference type="SUPFAM" id="SSF55874">
    <property type="entry name" value="ATPase domain of HSP90 chaperone/DNA topoisomerase II/histidine kinase"/>
    <property type="match status" value="1"/>
</dbReference>
<dbReference type="GO" id="GO:0000155">
    <property type="term" value="F:phosphorelay sensor kinase activity"/>
    <property type="evidence" value="ECO:0007669"/>
    <property type="project" value="InterPro"/>
</dbReference>
<keyword evidence="9 23" id="KW-0418">Kinase</keyword>
<dbReference type="EMBL" id="AP018738">
    <property type="protein sequence ID" value="BBE51499.1"/>
    <property type="molecule type" value="Genomic_DNA"/>
</dbReference>
<dbReference type="OrthoDB" id="8552871at2"/>
<dbReference type="Pfam" id="PF00512">
    <property type="entry name" value="HisKA"/>
    <property type="match status" value="1"/>
</dbReference>
<evidence type="ECO:0000259" key="22">
    <source>
        <dbReference type="PROSITE" id="PS50112"/>
    </source>
</evidence>
<dbReference type="InterPro" id="IPR005467">
    <property type="entry name" value="His_kinase_dom"/>
</dbReference>
<dbReference type="GO" id="GO:0006355">
    <property type="term" value="P:regulation of DNA-templated transcription"/>
    <property type="evidence" value="ECO:0007669"/>
    <property type="project" value="InterPro"/>
</dbReference>
<evidence type="ECO:0000256" key="3">
    <source>
        <dbReference type="ARBA" id="ARBA00012438"/>
    </source>
</evidence>
<feature type="domain" description="PAS" evidence="22">
    <location>
        <begin position="476"/>
        <end position="524"/>
    </location>
</feature>
<sequence length="993" mass="109330">MLMATALCLWVVLAWFVSSSLYNRELDTLVGNEQRHAQELSDDVADSIRRNLHYVSGIPDTFQHALRVWKSVEKFGPTAQATRLPKDVVIKQWSADAELNDLSRYLELIQSSLGVDGLFVVNAAGDCVAANNWNKPDTSLGTNFVDRQWFVEARNGHRAMQYAMGRTTHVPGLFFATPINLNGQFMGAIVAKMNLSSLSFLTRQADAYVADSNGVIILAHDATMLMKSIPGNLLSTMSERDRLALYQRSSIAELNVESWGDQDHAQLKRIQGEPFPHLLASTKLTEYGLTTFAESDLQGLSTIESERRGRFIIFSLLGSVLIVIGGGVLLYFRSVSESRFRVEASEERLRLLLESVNSGIWGQSSEGVCTFVNAAAAKLLGYAPEELIGQPLHALVHHSHPDGQHYPQAGCPMFATGVDGEPRIAADEVLWCKDGQSIPVEYATYPMRKDGVLTGAVIVFDDMSKRKALEKQMQEQEAVYSAAIQTSVDGFWAVDMRGNFVDVNDAYLKRSGYSRDEMLGMSIVDVEVCEPPVTVLDIAKVVALGSDSFESQHKAKTGELWEVEVCVSHVAYAGGRMFCFIKDITERKLQAQQLESARQKAESANRAKSDFLANMSHEIRTPMNAVIGLSGLALDSVDKEEQCSYLRQILDSSKSLLGILNDILDLSKIEARQMSIEPHEFSLDGLLDSLVRMFELRAKEQGLIFSLERDAHVPNILIGDQLRLKQILINLLGNAFKFTARGQVKLHVLQLSRDGSEITLDFAVQDSGIGMTLEQLGNLFQPFAQADNSITRRFGGTGLGLAISRTLAQLMKGDIRVESQLGIGSTFHCQISLVVADERQVAAYASHDKVDNTVSVLKDAAATLRSKRVLLVEDNRVNQMVASQMLKKLGMEVDIANHGVEAIGRVQNGRYDVVLMDIQMPVMDGLEATKLIRQESQFATLPIVAMSAGVTLDEQEKCTSAGMTSFIGKPIDLGQLTQKLLELCHQDGSGVAD</sequence>
<dbReference type="CDD" id="cd00130">
    <property type="entry name" value="PAS"/>
    <property type="match status" value="2"/>
</dbReference>
<evidence type="ECO:0000256" key="4">
    <source>
        <dbReference type="ARBA" id="ARBA00022475"/>
    </source>
</evidence>
<dbReference type="STRING" id="1188319.OYT1_00963"/>
<dbReference type="Gene3D" id="3.40.50.2300">
    <property type="match status" value="1"/>
</dbReference>
<dbReference type="CDD" id="cd00082">
    <property type="entry name" value="HisKA"/>
    <property type="match status" value="1"/>
</dbReference>
<dbReference type="FunFam" id="1.10.287.130:FF:000038">
    <property type="entry name" value="Sensory transduction histidine kinase"/>
    <property type="match status" value="1"/>
</dbReference>
<dbReference type="Gene3D" id="1.10.287.130">
    <property type="match status" value="1"/>
</dbReference>
<feature type="modified residue" description="4-aspartylphosphate" evidence="17">
    <location>
        <position position="917"/>
    </location>
</feature>
<keyword evidence="14" id="KW-0131">Cell cycle</keyword>
<dbReference type="InterPro" id="IPR035965">
    <property type="entry name" value="PAS-like_dom_sf"/>
</dbReference>
<evidence type="ECO:0000259" key="21">
    <source>
        <dbReference type="PROSITE" id="PS50110"/>
    </source>
</evidence>
<dbReference type="RefSeq" id="WP_062626162.1">
    <property type="nucleotide sequence ID" value="NZ_AP018738.1"/>
</dbReference>
<name>A0A2Z6GDX3_9PROT</name>
<feature type="domain" description="Response regulatory" evidence="21">
    <location>
        <begin position="868"/>
        <end position="984"/>
    </location>
</feature>
<dbReference type="Pfam" id="PF00072">
    <property type="entry name" value="Response_reg"/>
    <property type="match status" value="1"/>
</dbReference>
<keyword evidence="5 17" id="KW-0597">Phosphoprotein</keyword>
<dbReference type="Gene3D" id="3.30.565.10">
    <property type="entry name" value="Histidine kinase-like ATPase, C-terminal domain"/>
    <property type="match status" value="1"/>
</dbReference>
<dbReference type="Gene3D" id="3.30.450.20">
    <property type="entry name" value="PAS domain"/>
    <property type="match status" value="3"/>
</dbReference>
<dbReference type="PROSITE" id="PS50109">
    <property type="entry name" value="HIS_KIN"/>
    <property type="match status" value="1"/>
</dbReference>
<dbReference type="SMART" id="SM00388">
    <property type="entry name" value="HisKA"/>
    <property type="match status" value="1"/>
</dbReference>
<evidence type="ECO:0000256" key="6">
    <source>
        <dbReference type="ARBA" id="ARBA00022679"/>
    </source>
</evidence>
<dbReference type="InterPro" id="IPR003661">
    <property type="entry name" value="HisK_dim/P_dom"/>
</dbReference>
<dbReference type="InterPro" id="IPR036890">
    <property type="entry name" value="HATPase_C_sf"/>
</dbReference>
<dbReference type="PROSITE" id="PS50112">
    <property type="entry name" value="PAS"/>
    <property type="match status" value="2"/>
</dbReference>
<dbReference type="InterPro" id="IPR011006">
    <property type="entry name" value="CheY-like_superfamily"/>
</dbReference>
<dbReference type="SMART" id="SM00448">
    <property type="entry name" value="REC"/>
    <property type="match status" value="1"/>
</dbReference>
<dbReference type="KEGG" id="fam:OYT1_ch1973"/>
<keyword evidence="11 19" id="KW-1133">Transmembrane helix</keyword>
<keyword evidence="18" id="KW-0175">Coiled coil</keyword>
<dbReference type="Pfam" id="PF02743">
    <property type="entry name" value="dCache_1"/>
    <property type="match status" value="1"/>
</dbReference>
<evidence type="ECO:0000256" key="11">
    <source>
        <dbReference type="ARBA" id="ARBA00022989"/>
    </source>
</evidence>